<protein>
    <recommendedName>
        <fullName evidence="9">Prenyltransferase</fullName>
    </recommendedName>
</protein>
<feature type="transmembrane region" description="Helical" evidence="6">
    <location>
        <begin position="268"/>
        <end position="288"/>
    </location>
</feature>
<evidence type="ECO:0000256" key="5">
    <source>
        <dbReference type="ARBA" id="ARBA00023136"/>
    </source>
</evidence>
<evidence type="ECO:0000256" key="6">
    <source>
        <dbReference type="SAM" id="Phobius"/>
    </source>
</evidence>
<evidence type="ECO:0000313" key="7">
    <source>
        <dbReference type="EMBL" id="TKS56183.1"/>
    </source>
</evidence>
<dbReference type="Pfam" id="PF01040">
    <property type="entry name" value="UbiA"/>
    <property type="match status" value="1"/>
</dbReference>
<dbReference type="PANTHER" id="PTHR42723:SF1">
    <property type="entry name" value="CHLOROPHYLL SYNTHASE, CHLOROPLASTIC"/>
    <property type="match status" value="1"/>
</dbReference>
<evidence type="ECO:0000256" key="1">
    <source>
        <dbReference type="ARBA" id="ARBA00004141"/>
    </source>
</evidence>
<feature type="transmembrane region" description="Helical" evidence="6">
    <location>
        <begin position="106"/>
        <end position="128"/>
    </location>
</feature>
<evidence type="ECO:0000256" key="3">
    <source>
        <dbReference type="ARBA" id="ARBA00022692"/>
    </source>
</evidence>
<gene>
    <name evidence="7" type="ORF">FCN74_09225</name>
</gene>
<dbReference type="InterPro" id="IPR050475">
    <property type="entry name" value="Prenyltransferase_related"/>
</dbReference>
<reference evidence="7 8" key="1">
    <citation type="submission" date="2019-04" db="EMBL/GenBank/DDBJ databases">
        <title>Psychroflexus halotolerans sp. nov., isolated from a marine solar saltern.</title>
        <authorList>
            <person name="Feng X."/>
        </authorList>
    </citation>
    <scope>NUCLEOTIDE SEQUENCE [LARGE SCALE GENOMIC DNA]</scope>
    <source>
        <strain evidence="7 8">WDS2C27</strain>
    </source>
</reference>
<feature type="transmembrane region" description="Helical" evidence="6">
    <location>
        <begin position="64"/>
        <end position="85"/>
    </location>
</feature>
<feature type="transmembrane region" description="Helical" evidence="6">
    <location>
        <begin position="192"/>
        <end position="208"/>
    </location>
</feature>
<feature type="transmembrane region" description="Helical" evidence="6">
    <location>
        <begin position="158"/>
        <end position="180"/>
    </location>
</feature>
<dbReference type="InterPro" id="IPR044878">
    <property type="entry name" value="UbiA_sf"/>
</dbReference>
<comment type="caution">
    <text evidence="7">The sequence shown here is derived from an EMBL/GenBank/DDBJ whole genome shotgun (WGS) entry which is preliminary data.</text>
</comment>
<dbReference type="InterPro" id="IPR000537">
    <property type="entry name" value="UbiA_prenyltransferase"/>
</dbReference>
<proteinExistence type="predicted"/>
<evidence type="ECO:0000313" key="8">
    <source>
        <dbReference type="Proteomes" id="UP000306552"/>
    </source>
</evidence>
<comment type="subcellular location">
    <subcellularLocation>
        <location evidence="1">Membrane</location>
        <topology evidence="1">Multi-pass membrane protein</topology>
    </subcellularLocation>
</comment>
<organism evidence="7 8">
    <name type="scientific">Mesohalobacter halotolerans</name>
    <dbReference type="NCBI Taxonomy" id="1883405"/>
    <lineage>
        <taxon>Bacteria</taxon>
        <taxon>Pseudomonadati</taxon>
        <taxon>Bacteroidota</taxon>
        <taxon>Flavobacteriia</taxon>
        <taxon>Flavobacteriales</taxon>
        <taxon>Flavobacteriaceae</taxon>
        <taxon>Mesohalobacter</taxon>
    </lineage>
</organism>
<dbReference type="OrthoDB" id="9811562at2"/>
<dbReference type="EMBL" id="SWMU01000003">
    <property type="protein sequence ID" value="TKS56183.1"/>
    <property type="molecule type" value="Genomic_DNA"/>
</dbReference>
<evidence type="ECO:0000256" key="4">
    <source>
        <dbReference type="ARBA" id="ARBA00022989"/>
    </source>
</evidence>
<accession>A0A4U5TQ75</accession>
<dbReference type="GO" id="GO:0016765">
    <property type="term" value="F:transferase activity, transferring alkyl or aryl (other than methyl) groups"/>
    <property type="evidence" value="ECO:0007669"/>
    <property type="project" value="InterPro"/>
</dbReference>
<feature type="transmembrane region" description="Helical" evidence="6">
    <location>
        <begin position="242"/>
        <end position="262"/>
    </location>
</feature>
<feature type="transmembrane region" description="Helical" evidence="6">
    <location>
        <begin position="300"/>
        <end position="317"/>
    </location>
</feature>
<dbReference type="RefSeq" id="WP_138932301.1">
    <property type="nucleotide sequence ID" value="NZ_SWMU01000003.1"/>
</dbReference>
<keyword evidence="4 6" id="KW-1133">Transmembrane helix</keyword>
<feature type="transmembrane region" description="Helical" evidence="6">
    <location>
        <begin position="134"/>
        <end position="151"/>
    </location>
</feature>
<dbReference type="Gene3D" id="1.10.357.140">
    <property type="entry name" value="UbiA prenyltransferase"/>
    <property type="match status" value="1"/>
</dbReference>
<evidence type="ECO:0008006" key="9">
    <source>
        <dbReference type="Google" id="ProtNLM"/>
    </source>
</evidence>
<dbReference type="PANTHER" id="PTHR42723">
    <property type="entry name" value="CHLOROPHYLL SYNTHASE"/>
    <property type="match status" value="1"/>
</dbReference>
<name>A0A4U5TQ75_9FLAO</name>
<keyword evidence="3 6" id="KW-0812">Transmembrane</keyword>
<dbReference type="AlphaFoldDB" id="A0A4U5TQ75"/>
<keyword evidence="2" id="KW-1003">Cell membrane</keyword>
<evidence type="ECO:0000256" key="2">
    <source>
        <dbReference type="ARBA" id="ARBA00022475"/>
    </source>
</evidence>
<dbReference type="Proteomes" id="UP000306552">
    <property type="component" value="Unassembled WGS sequence"/>
</dbReference>
<sequence>MRFGLSQAIHQKLSSQKIIYEIMIAWLNLLRWPNLLLIFITHILFRLSFLDHFELGFRLNPLEFFLLSFSIISIAAAGNIINDIFDIKTDFVNKRSRRPIALNQINFSKAYSAYFILNIIAITLSFYISFRLELWSLLIVEFAVILVLYYYSRYFKAIPILGNVLVSLLVSLSFVLVLYFDMDHNLLFSYKIFKWILFYSVLAFWSNLNREWIKDTSDIKGDYAQNISTLPILIGKSRMNTLIFFSTLLLIVALFFIVKVLLKAELIFSLYFIFGICIPLSIVLYKIWKFENHVNYKVLSSIYKLTMLIGVFSLILFKI</sequence>
<feature type="transmembrane region" description="Helical" evidence="6">
    <location>
        <begin position="20"/>
        <end position="44"/>
    </location>
</feature>
<dbReference type="GO" id="GO:0016020">
    <property type="term" value="C:membrane"/>
    <property type="evidence" value="ECO:0007669"/>
    <property type="project" value="UniProtKB-SubCell"/>
</dbReference>
<keyword evidence="8" id="KW-1185">Reference proteome</keyword>
<keyword evidence="5 6" id="KW-0472">Membrane</keyword>